<feature type="chain" id="PRO_5003404954" evidence="2">
    <location>
        <begin position="20"/>
        <end position="258"/>
    </location>
</feature>
<evidence type="ECO:0000256" key="2">
    <source>
        <dbReference type="SAM" id="SignalP"/>
    </source>
</evidence>
<accession>G0N136</accession>
<dbReference type="AlphaFoldDB" id="G0N136"/>
<keyword evidence="2" id="KW-0732">Signal</keyword>
<feature type="compositionally biased region" description="Low complexity" evidence="1">
    <location>
        <begin position="40"/>
        <end position="51"/>
    </location>
</feature>
<reference evidence="4" key="1">
    <citation type="submission" date="2011-07" db="EMBL/GenBank/DDBJ databases">
        <authorList>
            <consortium name="Caenorhabditis brenneri Sequencing and Analysis Consortium"/>
            <person name="Wilson R.K."/>
        </authorList>
    </citation>
    <scope>NUCLEOTIDE SEQUENCE [LARGE SCALE GENOMIC DNA]</scope>
    <source>
        <strain evidence="4">PB2801</strain>
    </source>
</reference>
<evidence type="ECO:0000256" key="1">
    <source>
        <dbReference type="SAM" id="MobiDB-lite"/>
    </source>
</evidence>
<dbReference type="PROSITE" id="PS51257">
    <property type="entry name" value="PROKAR_LIPOPROTEIN"/>
    <property type="match status" value="1"/>
</dbReference>
<gene>
    <name evidence="3" type="ORF">CAEBREN_02418</name>
</gene>
<dbReference type="InParanoid" id="G0N136"/>
<name>G0N136_CAEBE</name>
<organism evidence="4">
    <name type="scientific">Caenorhabditis brenneri</name>
    <name type="common">Nematode worm</name>
    <dbReference type="NCBI Taxonomy" id="135651"/>
    <lineage>
        <taxon>Eukaryota</taxon>
        <taxon>Metazoa</taxon>
        <taxon>Ecdysozoa</taxon>
        <taxon>Nematoda</taxon>
        <taxon>Chromadorea</taxon>
        <taxon>Rhabditida</taxon>
        <taxon>Rhabditina</taxon>
        <taxon>Rhabditomorpha</taxon>
        <taxon>Rhabditoidea</taxon>
        <taxon>Rhabditidae</taxon>
        <taxon>Peloderinae</taxon>
        <taxon>Caenorhabditis</taxon>
    </lineage>
</organism>
<evidence type="ECO:0000313" key="3">
    <source>
        <dbReference type="EMBL" id="EGT49949.1"/>
    </source>
</evidence>
<feature type="compositionally biased region" description="Low complexity" evidence="1">
    <location>
        <begin position="190"/>
        <end position="229"/>
    </location>
</feature>
<protein>
    <submittedName>
        <fullName evidence="3">Uncharacterized protein</fullName>
    </submittedName>
</protein>
<feature type="compositionally biased region" description="Basic and acidic residues" evidence="1">
    <location>
        <begin position="121"/>
        <end position="151"/>
    </location>
</feature>
<sequence>MRLFLLLICILGIFGCVGACPNVEPDDSMEIVNVDEDNVTTTTVTPSLSSEETPKEDAKKHRKHPKYTHMHRTAGVLGPTAETLSAEGEENGKRTLLATLLSTWRRSNRILQQTISLFRQEQRRRPSIREDTPRYSRREERVQYRTRRQEQARPLLEIQNPEVPGEQDAQEDDAQELVVQEPVVQELLVQEPVVQDPPRDGAAPPGPAAVPQARAGRPQVRAQPPAAQPQRRRSARIAEIAERNRNDVVQVDADDVIL</sequence>
<dbReference type="Proteomes" id="UP000008068">
    <property type="component" value="Unassembled WGS sequence"/>
</dbReference>
<dbReference type="EMBL" id="GL379826">
    <property type="protein sequence ID" value="EGT49949.1"/>
    <property type="molecule type" value="Genomic_DNA"/>
</dbReference>
<keyword evidence="4" id="KW-1185">Reference proteome</keyword>
<proteinExistence type="predicted"/>
<dbReference type="HOGENOM" id="CLU_1078604_0_0_1"/>
<feature type="region of interest" description="Disordered" evidence="1">
    <location>
        <begin position="40"/>
        <end position="67"/>
    </location>
</feature>
<feature type="region of interest" description="Disordered" evidence="1">
    <location>
        <begin position="121"/>
        <end position="173"/>
    </location>
</feature>
<feature type="signal peptide" evidence="2">
    <location>
        <begin position="1"/>
        <end position="19"/>
    </location>
</feature>
<feature type="region of interest" description="Disordered" evidence="1">
    <location>
        <begin position="190"/>
        <end position="235"/>
    </location>
</feature>
<evidence type="ECO:0000313" key="4">
    <source>
        <dbReference type="Proteomes" id="UP000008068"/>
    </source>
</evidence>